<feature type="transmembrane region" description="Helical" evidence="1">
    <location>
        <begin position="46"/>
        <end position="65"/>
    </location>
</feature>
<feature type="transmembrane region" description="Helical" evidence="1">
    <location>
        <begin position="104"/>
        <end position="126"/>
    </location>
</feature>
<keyword evidence="1" id="KW-0812">Transmembrane</keyword>
<keyword evidence="1" id="KW-0472">Membrane</keyword>
<dbReference type="OrthoDB" id="2965073at2"/>
<evidence type="ECO:0000313" key="2">
    <source>
        <dbReference type="EMBL" id="TXL66541.1"/>
    </source>
</evidence>
<keyword evidence="1" id="KW-1133">Transmembrane helix</keyword>
<gene>
    <name evidence="2" type="ORF">FHP05_03910</name>
</gene>
<proteinExistence type="predicted"/>
<evidence type="ECO:0000313" key="3">
    <source>
        <dbReference type="Proteomes" id="UP000321574"/>
    </source>
</evidence>
<dbReference type="Proteomes" id="UP000321574">
    <property type="component" value="Unassembled WGS sequence"/>
</dbReference>
<name>A0A5C8NZI7_9BACI</name>
<dbReference type="RefSeq" id="WP_147665941.1">
    <property type="nucleotide sequence ID" value="NZ_VDUW01000002.1"/>
</dbReference>
<feature type="transmembrane region" description="Helical" evidence="1">
    <location>
        <begin position="208"/>
        <end position="230"/>
    </location>
</feature>
<evidence type="ECO:0000256" key="1">
    <source>
        <dbReference type="SAM" id="Phobius"/>
    </source>
</evidence>
<sequence>MKEWKQAYSLTKLELRHSPYTFITLLIFYTVITSSLIMIFTTYMESGFVGFDIFFLFLFLFSPAWSRIKEFQFQRINSDVYMVPFVHLCQQLPISLNTIINNRFILYFIQAFPIQLLSLSSFYFFIPELQSQVNPLEYIAFMVFWLSFGIYAGFVSPASDIGLEMKATEKKGLQALYFIAFFAIVIALFTGFHLIFKHGFVYWTLKLAIAQPVLVILISILLAWLGIIYWKRKMRKTLRTIDYF</sequence>
<reference evidence="2 3" key="1">
    <citation type="submission" date="2019-06" db="EMBL/GenBank/DDBJ databases">
        <title>Cerasibacillus sp. nov., isolated from maize field.</title>
        <authorList>
            <person name="Lin S.-Y."/>
            <person name="Tsai C.-F."/>
            <person name="Young C.-C."/>
        </authorList>
    </citation>
    <scope>NUCLEOTIDE SEQUENCE [LARGE SCALE GENOMIC DNA]</scope>
    <source>
        <strain evidence="2 3">CC-CFT480</strain>
    </source>
</reference>
<keyword evidence="3" id="KW-1185">Reference proteome</keyword>
<feature type="transmembrane region" description="Helical" evidence="1">
    <location>
        <begin position="175"/>
        <end position="196"/>
    </location>
</feature>
<dbReference type="EMBL" id="VDUW01000002">
    <property type="protein sequence ID" value="TXL66541.1"/>
    <property type="molecule type" value="Genomic_DNA"/>
</dbReference>
<feature type="transmembrane region" description="Helical" evidence="1">
    <location>
        <begin position="138"/>
        <end position="163"/>
    </location>
</feature>
<comment type="caution">
    <text evidence="2">The sequence shown here is derived from an EMBL/GenBank/DDBJ whole genome shotgun (WGS) entry which is preliminary data.</text>
</comment>
<protein>
    <submittedName>
        <fullName evidence="2">Uncharacterized protein</fullName>
    </submittedName>
</protein>
<dbReference type="AlphaFoldDB" id="A0A5C8NZI7"/>
<organism evidence="2 3">
    <name type="scientific">Cerasibacillus terrae</name>
    <dbReference type="NCBI Taxonomy" id="2498845"/>
    <lineage>
        <taxon>Bacteria</taxon>
        <taxon>Bacillati</taxon>
        <taxon>Bacillota</taxon>
        <taxon>Bacilli</taxon>
        <taxon>Bacillales</taxon>
        <taxon>Bacillaceae</taxon>
        <taxon>Cerasibacillus</taxon>
    </lineage>
</organism>
<accession>A0A5C8NZI7</accession>
<feature type="transmembrane region" description="Helical" evidence="1">
    <location>
        <begin position="20"/>
        <end position="40"/>
    </location>
</feature>